<keyword evidence="2" id="KW-0732">Signal</keyword>
<keyword evidence="1" id="KW-0812">Transmembrane</keyword>
<comment type="caution">
    <text evidence="4">The sequence shown here is derived from an EMBL/GenBank/DDBJ whole genome shotgun (WGS) entry which is preliminary data.</text>
</comment>
<evidence type="ECO:0000256" key="1">
    <source>
        <dbReference type="SAM" id="Phobius"/>
    </source>
</evidence>
<sequence length="279" mass="29865">MSTRLILPVWAVLAVAVFPTVAHAAPIYSNNSTGDFYNFTGSTTTYVPLVGSSGWSYFGQGGSTVGINYTYPRNGNGSVYLNGTSGSSQGGILYTTGSALGSLSQLQSVSYDWYRDSSSTNPNVQAPALGIRIDADGDLTTINDQGSLIFERVYNTSGAVPTNTWTSENITSSTYLWNTRIGSLPFASNINSTPYAYDASLSEWQAYFPNAVVIGFFGFFGSGWNGQFSGAVDNITWQFQNQPPVSFNFEVQVPEPASLASLAVGLVGLGAYLRRRRAA</sequence>
<dbReference type="NCBIfam" id="TIGR02595">
    <property type="entry name" value="PEP_CTERM"/>
    <property type="match status" value="1"/>
</dbReference>
<dbReference type="RefSeq" id="WP_194538234.1">
    <property type="nucleotide sequence ID" value="NZ_JACEFB010000008.1"/>
</dbReference>
<dbReference type="SUPFAM" id="SSF51101">
    <property type="entry name" value="Mannose-binding lectins"/>
    <property type="match status" value="1"/>
</dbReference>
<accession>A0A7V8VEY8</accession>
<protein>
    <submittedName>
        <fullName evidence="4">PEP-CTERM sorting domain-containing protein</fullName>
    </submittedName>
</protein>
<evidence type="ECO:0000313" key="4">
    <source>
        <dbReference type="EMBL" id="MBA2226789.1"/>
    </source>
</evidence>
<dbReference type="InterPro" id="IPR013424">
    <property type="entry name" value="Ice-binding_C"/>
</dbReference>
<dbReference type="AlphaFoldDB" id="A0A7V8VEY8"/>
<organism evidence="4 5">
    <name type="scientific">Thermogemmata fonticola</name>
    <dbReference type="NCBI Taxonomy" id="2755323"/>
    <lineage>
        <taxon>Bacteria</taxon>
        <taxon>Pseudomonadati</taxon>
        <taxon>Planctomycetota</taxon>
        <taxon>Planctomycetia</taxon>
        <taxon>Gemmatales</taxon>
        <taxon>Gemmataceae</taxon>
        <taxon>Thermogemmata</taxon>
    </lineage>
</organism>
<evidence type="ECO:0000259" key="3">
    <source>
        <dbReference type="Pfam" id="PF07589"/>
    </source>
</evidence>
<feature type="domain" description="Ice-binding protein C-terminal" evidence="3">
    <location>
        <begin position="252"/>
        <end position="276"/>
    </location>
</feature>
<reference evidence="4 5" key="1">
    <citation type="submission" date="2020-07" db="EMBL/GenBank/DDBJ databases">
        <title>Thermogemmata thermophila gen. nov., sp. nov., a novel moderate thermophilic planctomycete from a Kamchatka hot spring.</title>
        <authorList>
            <person name="Elcheninov A.G."/>
            <person name="Podosokorskaya O.A."/>
            <person name="Kovaleva O.L."/>
            <person name="Novikov A."/>
            <person name="Bonch-Osmolovskaya E.A."/>
            <person name="Toshchakov S.V."/>
            <person name="Kublanov I.V."/>
        </authorList>
    </citation>
    <scope>NUCLEOTIDE SEQUENCE [LARGE SCALE GENOMIC DNA]</scope>
    <source>
        <strain evidence="4 5">2918</strain>
    </source>
</reference>
<proteinExistence type="predicted"/>
<name>A0A7V8VEY8_9BACT</name>
<gene>
    <name evidence="4" type="ORF">H0921_11520</name>
</gene>
<dbReference type="Proteomes" id="UP000542342">
    <property type="component" value="Unassembled WGS sequence"/>
</dbReference>
<dbReference type="InterPro" id="IPR036404">
    <property type="entry name" value="Jacalin-like_lectin_dom_sf"/>
</dbReference>
<evidence type="ECO:0000313" key="5">
    <source>
        <dbReference type="Proteomes" id="UP000542342"/>
    </source>
</evidence>
<keyword evidence="1" id="KW-0472">Membrane</keyword>
<keyword evidence="5" id="KW-1185">Reference proteome</keyword>
<feature type="signal peptide" evidence="2">
    <location>
        <begin position="1"/>
        <end position="24"/>
    </location>
</feature>
<evidence type="ECO:0000256" key="2">
    <source>
        <dbReference type="SAM" id="SignalP"/>
    </source>
</evidence>
<keyword evidence="1" id="KW-1133">Transmembrane helix</keyword>
<dbReference type="Pfam" id="PF07589">
    <property type="entry name" value="PEP-CTERM"/>
    <property type="match status" value="1"/>
</dbReference>
<dbReference type="EMBL" id="JACEFB010000008">
    <property type="protein sequence ID" value="MBA2226789.1"/>
    <property type="molecule type" value="Genomic_DNA"/>
</dbReference>
<feature type="transmembrane region" description="Helical" evidence="1">
    <location>
        <begin position="256"/>
        <end position="273"/>
    </location>
</feature>
<feature type="chain" id="PRO_5031044221" evidence="2">
    <location>
        <begin position="25"/>
        <end position="279"/>
    </location>
</feature>